<dbReference type="PROSITE" id="PS50157">
    <property type="entry name" value="ZINC_FINGER_C2H2_2"/>
    <property type="match status" value="1"/>
</dbReference>
<dbReference type="GO" id="GO:0003677">
    <property type="term" value="F:DNA binding"/>
    <property type="evidence" value="ECO:0007669"/>
    <property type="project" value="UniProtKB-KW"/>
</dbReference>
<evidence type="ECO:0000259" key="9">
    <source>
        <dbReference type="PROSITE" id="PS50157"/>
    </source>
</evidence>
<evidence type="ECO:0000256" key="3">
    <source>
        <dbReference type="ARBA" id="ARBA00023015"/>
    </source>
</evidence>
<feature type="domain" description="Zn(2)-C6 fungal-type" evidence="8">
    <location>
        <begin position="39"/>
        <end position="69"/>
    </location>
</feature>
<keyword evidence="3" id="KW-0805">Transcription regulation</keyword>
<evidence type="ECO:0000259" key="8">
    <source>
        <dbReference type="PROSITE" id="PS50048"/>
    </source>
</evidence>
<accession>A0A0D2DJG7</accession>
<dbReference type="Proteomes" id="UP000053342">
    <property type="component" value="Unassembled WGS sequence"/>
</dbReference>
<evidence type="ECO:0000256" key="6">
    <source>
        <dbReference type="ARBA" id="ARBA00023242"/>
    </source>
</evidence>
<dbReference type="PROSITE" id="PS00463">
    <property type="entry name" value="ZN2_CY6_FUNGAL_1"/>
    <property type="match status" value="1"/>
</dbReference>
<feature type="domain" description="C2H2-type" evidence="9">
    <location>
        <begin position="5"/>
        <end position="34"/>
    </location>
</feature>
<evidence type="ECO:0000256" key="2">
    <source>
        <dbReference type="ARBA" id="ARBA00022833"/>
    </source>
</evidence>
<evidence type="ECO:0000256" key="5">
    <source>
        <dbReference type="ARBA" id="ARBA00023163"/>
    </source>
</evidence>
<keyword evidence="2" id="KW-0862">Zinc</keyword>
<evidence type="ECO:0000256" key="7">
    <source>
        <dbReference type="PROSITE-ProRule" id="PRU00042"/>
    </source>
</evidence>
<evidence type="ECO:0000256" key="4">
    <source>
        <dbReference type="ARBA" id="ARBA00023125"/>
    </source>
</evidence>
<evidence type="ECO:0000313" key="11">
    <source>
        <dbReference type="Proteomes" id="UP000053342"/>
    </source>
</evidence>
<dbReference type="GO" id="GO:0000981">
    <property type="term" value="F:DNA-binding transcription factor activity, RNA polymerase II-specific"/>
    <property type="evidence" value="ECO:0007669"/>
    <property type="project" value="InterPro"/>
</dbReference>
<dbReference type="AlphaFoldDB" id="A0A0D2DJG7"/>
<organism evidence="10 11">
    <name type="scientific">Exophiala oligosperma</name>
    <dbReference type="NCBI Taxonomy" id="215243"/>
    <lineage>
        <taxon>Eukaryota</taxon>
        <taxon>Fungi</taxon>
        <taxon>Dikarya</taxon>
        <taxon>Ascomycota</taxon>
        <taxon>Pezizomycotina</taxon>
        <taxon>Eurotiomycetes</taxon>
        <taxon>Chaetothyriomycetidae</taxon>
        <taxon>Chaetothyriales</taxon>
        <taxon>Herpotrichiellaceae</taxon>
        <taxon>Exophiala</taxon>
    </lineage>
</organism>
<dbReference type="PANTHER" id="PTHR47660">
    <property type="entry name" value="TRANSCRIPTION FACTOR WITH C2H2 AND ZN(2)-CYS(6) DNA BINDING DOMAIN (EUROFUNG)-RELATED-RELATED"/>
    <property type="match status" value="1"/>
</dbReference>
<keyword evidence="5" id="KW-0804">Transcription</keyword>
<evidence type="ECO:0000256" key="1">
    <source>
        <dbReference type="ARBA" id="ARBA00022723"/>
    </source>
</evidence>
<dbReference type="RefSeq" id="XP_016262791.1">
    <property type="nucleotide sequence ID" value="XM_016407187.1"/>
</dbReference>
<dbReference type="GeneID" id="27358186"/>
<dbReference type="PANTHER" id="PTHR47660:SF3">
    <property type="entry name" value="FINGER DOMAIN PROTEIN, PUTATIVE (AFU_ORTHOLOGUE AFUA_4G03310)-RELATED"/>
    <property type="match status" value="1"/>
</dbReference>
<keyword evidence="7" id="KW-0863">Zinc-finger</keyword>
<dbReference type="VEuPathDB" id="FungiDB:PV06_06112"/>
<evidence type="ECO:0008006" key="12">
    <source>
        <dbReference type="Google" id="ProtNLM"/>
    </source>
</evidence>
<dbReference type="GO" id="GO:0008270">
    <property type="term" value="F:zinc ion binding"/>
    <property type="evidence" value="ECO:0007669"/>
    <property type="project" value="UniProtKB-KW"/>
</dbReference>
<dbReference type="PRINTS" id="PR00755">
    <property type="entry name" value="AFLATOXINBRP"/>
</dbReference>
<dbReference type="CDD" id="cd00067">
    <property type="entry name" value="GAL4"/>
    <property type="match status" value="1"/>
</dbReference>
<protein>
    <recommendedName>
        <fullName evidence="12">Zn(2)-C6 fungal-type domain-containing protein</fullName>
    </recommendedName>
</protein>
<dbReference type="HOGENOM" id="CLU_044368_0_0_1"/>
<dbReference type="InterPro" id="IPR001138">
    <property type="entry name" value="Zn2Cys6_DnaBD"/>
</dbReference>
<dbReference type="PROSITE" id="PS50048">
    <property type="entry name" value="ZN2_CY6_FUNGAL_2"/>
    <property type="match status" value="1"/>
</dbReference>
<dbReference type="Pfam" id="PF00172">
    <property type="entry name" value="Zn_clus"/>
    <property type="match status" value="1"/>
</dbReference>
<name>A0A0D2DJG7_9EURO</name>
<dbReference type="OrthoDB" id="2441642at2759"/>
<keyword evidence="11" id="KW-1185">Reference proteome</keyword>
<sequence length="383" mass="43694">MLRKWQCEKCSKHFSSSSSLSRHCKRCLIDAPRPTRRKACEECCTSKSRCDERRPACGRCKLKGIHCHYVVPARASGDSDGSPVPDLVGANSLMTPPVDFAPFLDYSLTGTPGSTGHVTVDTHPMVRHVMRFIIRVFMSYPRMFARGQPPPFIHHTQLKGEVPESLSHSMAILSGLDNPELASILETSAKYEAYALLAKYETYNEVELLAAFQTYILYSIFLLFPTKERQTHTHRQDQNIMMGLQDMSLALMKSGLLLNAETQSIVPSWEAWIAVASKRRAIQASHTLMWAWSLHHKYPPFGCREVAFMPTPSPKSLWQARDDEEWKGHYSRWLEYWRNGGPHRLEELMLIKPGIEIDERTQRWLGEADEFGLLLMSQVNAID</sequence>
<dbReference type="InterPro" id="IPR036864">
    <property type="entry name" value="Zn2-C6_fun-type_DNA-bd_sf"/>
</dbReference>
<dbReference type="SUPFAM" id="SSF57701">
    <property type="entry name" value="Zn2/Cys6 DNA-binding domain"/>
    <property type="match status" value="1"/>
</dbReference>
<dbReference type="SMART" id="SM00066">
    <property type="entry name" value="GAL4"/>
    <property type="match status" value="1"/>
</dbReference>
<evidence type="ECO:0000313" key="10">
    <source>
        <dbReference type="EMBL" id="KIW42575.1"/>
    </source>
</evidence>
<proteinExistence type="predicted"/>
<dbReference type="Gene3D" id="4.10.240.10">
    <property type="entry name" value="Zn(2)-C6 fungal-type DNA-binding domain"/>
    <property type="match status" value="1"/>
</dbReference>
<keyword evidence="4" id="KW-0238">DNA-binding</keyword>
<gene>
    <name evidence="10" type="ORF">PV06_06112</name>
</gene>
<dbReference type="STRING" id="215243.A0A0D2DJG7"/>
<dbReference type="InterPro" id="IPR013087">
    <property type="entry name" value="Znf_C2H2_type"/>
</dbReference>
<keyword evidence="6" id="KW-0539">Nucleus</keyword>
<keyword evidence="1" id="KW-0479">Metal-binding</keyword>
<dbReference type="EMBL" id="KN847336">
    <property type="protein sequence ID" value="KIW42575.1"/>
    <property type="molecule type" value="Genomic_DNA"/>
</dbReference>
<reference evidence="10 11" key="1">
    <citation type="submission" date="2015-01" db="EMBL/GenBank/DDBJ databases">
        <title>The Genome Sequence of Exophiala oligosperma CBS72588.</title>
        <authorList>
            <consortium name="The Broad Institute Genomics Platform"/>
            <person name="Cuomo C."/>
            <person name="de Hoog S."/>
            <person name="Gorbushina A."/>
            <person name="Stielow B."/>
            <person name="Teixiera M."/>
            <person name="Abouelleil A."/>
            <person name="Chapman S.B."/>
            <person name="Priest M."/>
            <person name="Young S.K."/>
            <person name="Wortman J."/>
            <person name="Nusbaum C."/>
            <person name="Birren B."/>
        </authorList>
    </citation>
    <scope>NUCLEOTIDE SEQUENCE [LARGE SCALE GENOMIC DNA]</scope>
    <source>
        <strain evidence="10 11">CBS 72588</strain>
    </source>
</reference>